<accession>A0ABD5RGQ3</accession>
<dbReference type="SUPFAM" id="SSF53850">
    <property type="entry name" value="Periplasmic binding protein-like II"/>
    <property type="match status" value="1"/>
</dbReference>
<dbReference type="InterPro" id="IPR039424">
    <property type="entry name" value="SBP_5"/>
</dbReference>
<sequence>MASSQPNKLERRDYLKFLGGTGVVGATSMLAGCTGGDGDTTTTETEGSGDDDTDTTTADESNASAGGEMVIGMQADRTDPLWPHWSSDATGAAFMRQMMNTLTYVNADGELEGDLAEGPPESDDAQTYTFKIREGVQFHEPYDREVTAEDVVKNWHAILDPSILAEKTEGSLYEDYPTAGRWPFPGLLWGEGIDSEERVYASGDYEVTFELAKPNAAFPALVSIGQCSIVPMEAYEENPDQIGAVDFGTYGTGAFMYDSGQAGDSYTLTRNPNYFKEGENGQLPYMDSVTFRIIPESSVRVTNLQTGDIDLAETIPSQNVEDIDNTDGLRAISKPGASHLEHYMNIRGFEPFRLYEEDYQPDAESPAYGTIDEDGKKMRKALRLATNHEQVIQTKFDGKASAKWAPVPPFDWSYQEDRITKYPYDPEQAQQYLSETGNEGFEFTAWATNQPRFVDTATIVQQTVSQAGMSMEVLPKEKSAVWGPVIGNWDTNGVSHDDTGYESHFEDIGSGLDPADYFAQVLGGNGINYCFFGHPESDDLIQRAQETTDQEERKELYGDALEIVTDMVPMNGICWPYVNQGVSESVQNYQVKRSSFRFDLDAVWME</sequence>
<keyword evidence="7" id="KW-1185">Reference proteome</keyword>
<name>A0ABD5RGQ3_9EURY</name>
<feature type="compositionally biased region" description="Low complexity" evidence="4">
    <location>
        <begin position="55"/>
        <end position="65"/>
    </location>
</feature>
<evidence type="ECO:0000256" key="4">
    <source>
        <dbReference type="SAM" id="MobiDB-lite"/>
    </source>
</evidence>
<proteinExistence type="inferred from homology"/>
<dbReference type="CDD" id="cd00995">
    <property type="entry name" value="PBP2_NikA_DppA_OppA_like"/>
    <property type="match status" value="1"/>
</dbReference>
<dbReference type="Pfam" id="PF00496">
    <property type="entry name" value="SBP_bac_5"/>
    <property type="match status" value="1"/>
</dbReference>
<reference evidence="6 7" key="1">
    <citation type="journal article" date="2019" name="Int. J. Syst. Evol. Microbiol.">
        <title>The Global Catalogue of Microorganisms (GCM) 10K type strain sequencing project: providing services to taxonomists for standard genome sequencing and annotation.</title>
        <authorList>
            <consortium name="The Broad Institute Genomics Platform"/>
            <consortium name="The Broad Institute Genome Sequencing Center for Infectious Disease"/>
            <person name="Wu L."/>
            <person name="Ma J."/>
        </authorList>
    </citation>
    <scope>NUCLEOTIDE SEQUENCE [LARGE SCALE GENOMIC DNA]</scope>
    <source>
        <strain evidence="6 7">CGMCC 1.12237</strain>
    </source>
</reference>
<feature type="domain" description="Solute-binding protein family 5" evidence="5">
    <location>
        <begin position="110"/>
        <end position="522"/>
    </location>
</feature>
<evidence type="ECO:0000256" key="3">
    <source>
        <dbReference type="ARBA" id="ARBA00022729"/>
    </source>
</evidence>
<dbReference type="EMBL" id="JBHSKX010000004">
    <property type="protein sequence ID" value="MFC5369001.1"/>
    <property type="molecule type" value="Genomic_DNA"/>
</dbReference>
<dbReference type="Gene3D" id="3.10.105.10">
    <property type="entry name" value="Dipeptide-binding Protein, Domain 3"/>
    <property type="match status" value="1"/>
</dbReference>
<evidence type="ECO:0000256" key="2">
    <source>
        <dbReference type="ARBA" id="ARBA00022448"/>
    </source>
</evidence>
<organism evidence="6 7">
    <name type="scientific">Salinirubrum litoreum</name>
    <dbReference type="NCBI Taxonomy" id="1126234"/>
    <lineage>
        <taxon>Archaea</taxon>
        <taxon>Methanobacteriati</taxon>
        <taxon>Methanobacteriota</taxon>
        <taxon>Stenosarchaea group</taxon>
        <taxon>Halobacteria</taxon>
        <taxon>Halobacteriales</taxon>
        <taxon>Haloferacaceae</taxon>
        <taxon>Salinirubrum</taxon>
    </lineage>
</organism>
<dbReference type="InterPro" id="IPR030678">
    <property type="entry name" value="Peptide/Ni-bd"/>
</dbReference>
<dbReference type="PANTHER" id="PTHR30290">
    <property type="entry name" value="PERIPLASMIC BINDING COMPONENT OF ABC TRANSPORTER"/>
    <property type="match status" value="1"/>
</dbReference>
<keyword evidence="3" id="KW-0732">Signal</keyword>
<gene>
    <name evidence="6" type="ORF">ACFPJ5_18905</name>
</gene>
<dbReference type="InterPro" id="IPR000914">
    <property type="entry name" value="SBP_5_dom"/>
</dbReference>
<dbReference type="RefSeq" id="WP_227231058.1">
    <property type="nucleotide sequence ID" value="NZ_JAJCVJ010000003.1"/>
</dbReference>
<dbReference type="Proteomes" id="UP001596201">
    <property type="component" value="Unassembled WGS sequence"/>
</dbReference>
<dbReference type="AlphaFoldDB" id="A0ABD5RGQ3"/>
<dbReference type="PANTHER" id="PTHR30290:SF9">
    <property type="entry name" value="OLIGOPEPTIDE-BINDING PROTEIN APPA"/>
    <property type="match status" value="1"/>
</dbReference>
<evidence type="ECO:0000313" key="6">
    <source>
        <dbReference type="EMBL" id="MFC5369001.1"/>
    </source>
</evidence>
<comment type="caution">
    <text evidence="6">The sequence shown here is derived from an EMBL/GenBank/DDBJ whole genome shotgun (WGS) entry which is preliminary data.</text>
</comment>
<evidence type="ECO:0000256" key="1">
    <source>
        <dbReference type="ARBA" id="ARBA00005695"/>
    </source>
</evidence>
<comment type="similarity">
    <text evidence="1">Belongs to the bacterial solute-binding protein 5 family.</text>
</comment>
<dbReference type="GO" id="GO:0042597">
    <property type="term" value="C:periplasmic space"/>
    <property type="evidence" value="ECO:0007669"/>
    <property type="project" value="UniProtKB-ARBA"/>
</dbReference>
<evidence type="ECO:0000313" key="7">
    <source>
        <dbReference type="Proteomes" id="UP001596201"/>
    </source>
</evidence>
<feature type="region of interest" description="Disordered" evidence="4">
    <location>
        <begin position="32"/>
        <end position="65"/>
    </location>
</feature>
<dbReference type="Gene3D" id="3.40.190.10">
    <property type="entry name" value="Periplasmic binding protein-like II"/>
    <property type="match status" value="1"/>
</dbReference>
<dbReference type="PIRSF" id="PIRSF002741">
    <property type="entry name" value="MppA"/>
    <property type="match status" value="1"/>
</dbReference>
<keyword evidence="2" id="KW-0813">Transport</keyword>
<protein>
    <submittedName>
        <fullName evidence="6">ABC transporter substrate-binding protein</fullName>
    </submittedName>
</protein>
<evidence type="ECO:0000259" key="5">
    <source>
        <dbReference type="Pfam" id="PF00496"/>
    </source>
</evidence>